<keyword evidence="3" id="KW-0812">Transmembrane</keyword>
<feature type="transmembrane region" description="Helical" evidence="3">
    <location>
        <begin position="154"/>
        <end position="171"/>
    </location>
</feature>
<dbReference type="Pfam" id="PF01066">
    <property type="entry name" value="CDP-OH_P_transf"/>
    <property type="match status" value="1"/>
</dbReference>
<feature type="transmembrane region" description="Helical" evidence="3">
    <location>
        <begin position="213"/>
        <end position="239"/>
    </location>
</feature>
<keyword evidence="3" id="KW-1133">Transmembrane helix</keyword>
<keyword evidence="5" id="KW-1185">Reference proteome</keyword>
<sequence>MAQAGRDQLDIMQPDTTFRTLWREYRRERFRSELVSDWAVAVLYRLPSLWLVARLVPTGMSPTAVTLAALPVALAMPLAALLLPPGGAALATVLLAVAFQILDCADGGLARATGRSSSKGAALDFVIDMAQWGLFYTSIGIVADRMAGTDEGTGLFWTVVAVAAAWLRLYARVVRDARPASVAPGTAAPLGHSAQGGFVVLAERALAGMSGALPIFFGIAALAGAVPAMVVFVLLYALLDVADAVWTSFRNWPDARA</sequence>
<reference evidence="4 5" key="1">
    <citation type="submission" date="2017-08" db="EMBL/GenBank/DDBJ databases">
        <authorList>
            <person name="de Groot N.N."/>
        </authorList>
    </citation>
    <scope>NUCLEOTIDE SEQUENCE [LARGE SCALE GENOMIC DNA]</scope>
    <source>
        <strain evidence="4 5">USBA 352</strain>
    </source>
</reference>
<dbReference type="AlphaFoldDB" id="A0A285SHP9"/>
<dbReference type="STRING" id="538381.GCA_001696535_01868"/>
<dbReference type="EMBL" id="OBML01000005">
    <property type="protein sequence ID" value="SOC07366.1"/>
    <property type="molecule type" value="Genomic_DNA"/>
</dbReference>
<feature type="transmembrane region" description="Helical" evidence="3">
    <location>
        <begin position="121"/>
        <end position="142"/>
    </location>
</feature>
<dbReference type="GO" id="GO:0016780">
    <property type="term" value="F:phosphotransferase activity, for other substituted phosphate groups"/>
    <property type="evidence" value="ECO:0007669"/>
    <property type="project" value="InterPro"/>
</dbReference>
<dbReference type="InterPro" id="IPR043130">
    <property type="entry name" value="CDP-OH_PTrfase_TM_dom"/>
</dbReference>
<accession>A0A285SHP9</accession>
<evidence type="ECO:0000256" key="2">
    <source>
        <dbReference type="RuleBase" id="RU003750"/>
    </source>
</evidence>
<organism evidence="4 5">
    <name type="scientific">Stappia indica</name>
    <dbReference type="NCBI Taxonomy" id="538381"/>
    <lineage>
        <taxon>Bacteria</taxon>
        <taxon>Pseudomonadati</taxon>
        <taxon>Pseudomonadota</taxon>
        <taxon>Alphaproteobacteria</taxon>
        <taxon>Hyphomicrobiales</taxon>
        <taxon>Stappiaceae</taxon>
        <taxon>Stappia</taxon>
    </lineage>
</organism>
<dbReference type="InterPro" id="IPR000462">
    <property type="entry name" value="CDP-OH_P_trans"/>
</dbReference>
<dbReference type="GO" id="GO:0016020">
    <property type="term" value="C:membrane"/>
    <property type="evidence" value="ECO:0007669"/>
    <property type="project" value="InterPro"/>
</dbReference>
<dbReference type="RefSeq" id="WP_176522076.1">
    <property type="nucleotide sequence ID" value="NZ_OBML01000005.1"/>
</dbReference>
<dbReference type="PROSITE" id="PS00379">
    <property type="entry name" value="CDP_ALCOHOL_P_TRANSF"/>
    <property type="match status" value="1"/>
</dbReference>
<gene>
    <name evidence="4" type="ORF">SAMN05421512_105352</name>
</gene>
<keyword evidence="3" id="KW-0472">Membrane</keyword>
<dbReference type="InterPro" id="IPR048254">
    <property type="entry name" value="CDP_ALCOHOL_P_TRANSF_CS"/>
</dbReference>
<keyword evidence="1 2" id="KW-0808">Transferase</keyword>
<dbReference type="GO" id="GO:0008654">
    <property type="term" value="P:phospholipid biosynthetic process"/>
    <property type="evidence" value="ECO:0007669"/>
    <property type="project" value="InterPro"/>
</dbReference>
<comment type="similarity">
    <text evidence="2">Belongs to the CDP-alcohol phosphatidyltransferase class-I family.</text>
</comment>
<evidence type="ECO:0000256" key="3">
    <source>
        <dbReference type="SAM" id="Phobius"/>
    </source>
</evidence>
<dbReference type="Gene3D" id="1.20.120.1760">
    <property type="match status" value="1"/>
</dbReference>
<evidence type="ECO:0000256" key="1">
    <source>
        <dbReference type="ARBA" id="ARBA00022679"/>
    </source>
</evidence>
<proteinExistence type="inferred from homology"/>
<dbReference type="Proteomes" id="UP000219331">
    <property type="component" value="Unassembled WGS sequence"/>
</dbReference>
<name>A0A285SHP9_9HYPH</name>
<evidence type="ECO:0000313" key="4">
    <source>
        <dbReference type="EMBL" id="SOC07366.1"/>
    </source>
</evidence>
<evidence type="ECO:0000313" key="5">
    <source>
        <dbReference type="Proteomes" id="UP000219331"/>
    </source>
</evidence>
<protein>
    <submittedName>
        <fullName evidence="4">CDP-alcohol phosphatidyltransferase</fullName>
    </submittedName>
</protein>